<evidence type="ECO:0000256" key="6">
    <source>
        <dbReference type="ARBA" id="ARBA00023295"/>
    </source>
</evidence>
<dbReference type="SUPFAM" id="SSF49785">
    <property type="entry name" value="Galactose-binding domain-like"/>
    <property type="match status" value="1"/>
</dbReference>
<dbReference type="InterPro" id="IPR017853">
    <property type="entry name" value="GH"/>
</dbReference>
<dbReference type="SUPFAM" id="SSF51445">
    <property type="entry name" value="(Trans)glycosidases"/>
    <property type="match status" value="1"/>
</dbReference>
<comment type="similarity">
    <text evidence="2">Belongs to the glycosyl hydrolase 2 family.</text>
</comment>
<dbReference type="Gene3D" id="2.60.120.260">
    <property type="entry name" value="Galactose-binding domain-like"/>
    <property type="match status" value="1"/>
</dbReference>
<accession>A0A6B8RPZ1</accession>
<dbReference type="InterPro" id="IPR006103">
    <property type="entry name" value="Glyco_hydro_2_cat"/>
</dbReference>
<dbReference type="GO" id="GO:0005975">
    <property type="term" value="P:carbohydrate metabolic process"/>
    <property type="evidence" value="ECO:0007669"/>
    <property type="project" value="InterPro"/>
</dbReference>
<dbReference type="Gene3D" id="2.60.40.10">
    <property type="entry name" value="Immunoglobulins"/>
    <property type="match status" value="1"/>
</dbReference>
<comment type="catalytic activity">
    <reaction evidence="1">
        <text>Hydrolysis of terminal, non-reducing beta-D-mannose residues in beta-D-mannosides.</text>
        <dbReference type="EC" id="3.2.1.25"/>
    </reaction>
</comment>
<evidence type="ECO:0000259" key="8">
    <source>
        <dbReference type="Pfam" id="PF02836"/>
    </source>
</evidence>
<dbReference type="Pfam" id="PF00703">
    <property type="entry name" value="Glyco_hydro_2"/>
    <property type="match status" value="1"/>
</dbReference>
<dbReference type="GO" id="GO:0004567">
    <property type="term" value="F:beta-mannosidase activity"/>
    <property type="evidence" value="ECO:0007669"/>
    <property type="project" value="UniProtKB-EC"/>
</dbReference>
<feature type="domain" description="Glycoside hydrolase family 2 immunoglobulin-like beta-sandwich" evidence="7">
    <location>
        <begin position="194"/>
        <end position="302"/>
    </location>
</feature>
<dbReference type="Pfam" id="PF02836">
    <property type="entry name" value="Glyco_hydro_2_C"/>
    <property type="match status" value="1"/>
</dbReference>
<evidence type="ECO:0000256" key="5">
    <source>
        <dbReference type="ARBA" id="ARBA00022801"/>
    </source>
</evidence>
<gene>
    <name evidence="10" type="ORF">EHS13_24170</name>
</gene>
<feature type="domain" description="Glycoside hydrolase family 2 catalytic" evidence="8">
    <location>
        <begin position="322"/>
        <end position="473"/>
    </location>
</feature>
<sequence length="882" mass="101253">MEILLNELNWELKGYYPWVPYLQKSVETGLELNGVTHWIPATVPGGVHYDLYRAGLIPHPHQDMNSLLCEWVENRWWLYRAQLTIPEFSKHKLELVFKGLDYRATIYINNVELGKHEGMYHPAVFDITDKVSQGESITLEVLFEHAPDEVSQIGKTSMTTTQKSRFNYKWDFSTRLVNLGIWDDILLKITDKVAIGDLYLTTDVTDGGQGDIQLSVEFDTADDTLFNEYSLELQCWTPQGTLISSVTSKIDSEWKLLMNLKVDKPQLWYPNGFGEQALYKVLIKLKLQDIVIEERQMETGIRKLRYKQNIGSPKDSLPYTVEINGINIYIKGVNMTPLDLLYGNVTKEHYAWIIRLMKRAHINLVRVWGGGIIEKEWFYDLCDRNGIMVWQEFIQSSSGLENIPSKHIGFLDLLQKSANHAIKLKRNHVSLTVWSGGNELMSEPNKPSTYEDENLAMLKKIVNRLDPSRLFLPTSASGPVQYITKEKGVSHDVHGDWKYNGMSNHYELYGEADHLFHSEFGVDGASSLKSLQKFLSPAHLKPSSVRDELVWRHHGEWWDTFDRDGEFFGPVTDLNQYVQRSQWIQAEGLRFILETNRRRKFNNSGSVIWQLNEPWPNVSCTSLVEYYGDSKMAYYWTRKAFAPIHVSIDYRRLQFKVGEAMEASVILHADQICGKVTVLASVLDEKGTELYEQSFEGTPTLQTALVLGQFSYLISEGTPELFFLRLQWSVDGRSTGKNLYTFSTSLIQPYHASLGFKGGQLLIDEKETDWKTSHNESESIILSKQYTIANIGTEVALHICPIEESDLFWMEAEGAFESLFPGESQIVTVYCMYKQGGAWLKESNYEKDELIGTLPIIRFQAFGHESIKKIEVIHESFVSPLH</sequence>
<dbReference type="Pfam" id="PF22666">
    <property type="entry name" value="Glyco_hydro_2_N2"/>
    <property type="match status" value="1"/>
</dbReference>
<dbReference type="SUPFAM" id="SSF49303">
    <property type="entry name" value="beta-Galactosidase/glucuronidase domain"/>
    <property type="match status" value="1"/>
</dbReference>
<keyword evidence="11" id="KW-1185">Reference proteome</keyword>
<evidence type="ECO:0000313" key="11">
    <source>
        <dbReference type="Proteomes" id="UP000426246"/>
    </source>
</evidence>
<dbReference type="PANTHER" id="PTHR43730:SF1">
    <property type="entry name" value="BETA-MANNOSIDASE"/>
    <property type="match status" value="1"/>
</dbReference>
<dbReference type="GO" id="GO:0006516">
    <property type="term" value="P:glycoprotein catabolic process"/>
    <property type="evidence" value="ECO:0007669"/>
    <property type="project" value="TreeGrafter"/>
</dbReference>
<protein>
    <recommendedName>
        <fullName evidence="3">beta-mannosidase</fullName>
        <ecNumber evidence="3">3.2.1.25</ecNumber>
    </recommendedName>
</protein>
<dbReference type="InterPro" id="IPR006102">
    <property type="entry name" value="Ig-like_GH2"/>
</dbReference>
<dbReference type="InterPro" id="IPR008979">
    <property type="entry name" value="Galactose-bd-like_sf"/>
</dbReference>
<dbReference type="InterPro" id="IPR050887">
    <property type="entry name" value="Beta-mannosidase_GH2"/>
</dbReference>
<evidence type="ECO:0000259" key="9">
    <source>
        <dbReference type="Pfam" id="PF22666"/>
    </source>
</evidence>
<proteinExistence type="inferred from homology"/>
<evidence type="ECO:0000256" key="4">
    <source>
        <dbReference type="ARBA" id="ARBA00022729"/>
    </source>
</evidence>
<dbReference type="InterPro" id="IPR036156">
    <property type="entry name" value="Beta-gal/glucu_dom_sf"/>
</dbReference>
<dbReference type="Gene3D" id="3.20.20.80">
    <property type="entry name" value="Glycosidases"/>
    <property type="match status" value="1"/>
</dbReference>
<dbReference type="AlphaFoldDB" id="A0A6B8RPZ1"/>
<dbReference type="KEGG" id="ppsc:EHS13_24170"/>
<dbReference type="OrthoDB" id="9801077at2"/>
<keyword evidence="4" id="KW-0732">Signal</keyword>
<keyword evidence="5" id="KW-0378">Hydrolase</keyword>
<dbReference type="EMBL" id="CP034235">
    <property type="protein sequence ID" value="QGQ97762.1"/>
    <property type="molecule type" value="Genomic_DNA"/>
</dbReference>
<dbReference type="InterPro" id="IPR054593">
    <property type="entry name" value="Beta-mannosidase-like_N2"/>
</dbReference>
<reference evidence="11" key="1">
    <citation type="submission" date="2018-11" db="EMBL/GenBank/DDBJ databases">
        <title>Complete genome sequence of Paenibacillus sp. ML311-T8.</title>
        <authorList>
            <person name="Nam Y.-D."/>
            <person name="Kang J."/>
            <person name="Chung W.-H."/>
            <person name="Park Y.S."/>
        </authorList>
    </citation>
    <scope>NUCLEOTIDE SEQUENCE [LARGE SCALE GENOMIC DNA]</scope>
    <source>
        <strain evidence="11">ML311-T8</strain>
    </source>
</reference>
<evidence type="ECO:0000256" key="3">
    <source>
        <dbReference type="ARBA" id="ARBA00012754"/>
    </source>
</evidence>
<evidence type="ECO:0000313" key="10">
    <source>
        <dbReference type="EMBL" id="QGQ97762.1"/>
    </source>
</evidence>
<evidence type="ECO:0000256" key="1">
    <source>
        <dbReference type="ARBA" id="ARBA00000829"/>
    </source>
</evidence>
<evidence type="ECO:0000256" key="2">
    <source>
        <dbReference type="ARBA" id="ARBA00007401"/>
    </source>
</evidence>
<dbReference type="EC" id="3.2.1.25" evidence="3"/>
<feature type="domain" description="Beta-mannosidase-like galactose-binding" evidence="9">
    <location>
        <begin position="36"/>
        <end position="182"/>
    </location>
</feature>
<dbReference type="PANTHER" id="PTHR43730">
    <property type="entry name" value="BETA-MANNOSIDASE"/>
    <property type="match status" value="1"/>
</dbReference>
<organism evidence="10 11">
    <name type="scientific">Paenibacillus psychroresistens</name>
    <dbReference type="NCBI Taxonomy" id="1778678"/>
    <lineage>
        <taxon>Bacteria</taxon>
        <taxon>Bacillati</taxon>
        <taxon>Bacillota</taxon>
        <taxon>Bacilli</taxon>
        <taxon>Bacillales</taxon>
        <taxon>Paenibacillaceae</taxon>
        <taxon>Paenibacillus</taxon>
    </lineage>
</organism>
<keyword evidence="6" id="KW-0326">Glycosidase</keyword>
<evidence type="ECO:0000259" key="7">
    <source>
        <dbReference type="Pfam" id="PF00703"/>
    </source>
</evidence>
<dbReference type="InterPro" id="IPR013783">
    <property type="entry name" value="Ig-like_fold"/>
</dbReference>
<dbReference type="RefSeq" id="WP_155702863.1">
    <property type="nucleotide sequence ID" value="NZ_CP034235.1"/>
</dbReference>
<name>A0A6B8RPZ1_9BACL</name>
<dbReference type="Proteomes" id="UP000426246">
    <property type="component" value="Chromosome"/>
</dbReference>